<organism evidence="16 17">
    <name type="scientific">Umboniibacter marinipuniceus</name>
    <dbReference type="NCBI Taxonomy" id="569599"/>
    <lineage>
        <taxon>Bacteria</taxon>
        <taxon>Pseudomonadati</taxon>
        <taxon>Pseudomonadota</taxon>
        <taxon>Gammaproteobacteria</taxon>
        <taxon>Cellvibrionales</taxon>
        <taxon>Cellvibrionaceae</taxon>
        <taxon>Umboniibacter</taxon>
    </lineage>
</organism>
<dbReference type="InterPro" id="IPR045520">
    <property type="entry name" value="GPAT/DHAPAT_C"/>
</dbReference>
<dbReference type="GO" id="GO:0004366">
    <property type="term" value="F:glycerol-3-phosphate O-acyltransferase activity"/>
    <property type="evidence" value="ECO:0007669"/>
    <property type="project" value="UniProtKB-UniRule"/>
</dbReference>
<keyword evidence="17" id="KW-1185">Reference proteome</keyword>
<keyword evidence="8 14" id="KW-0808">Transferase</keyword>
<evidence type="ECO:0000256" key="7">
    <source>
        <dbReference type="ARBA" id="ARBA00022475"/>
    </source>
</evidence>
<dbReference type="HAMAP" id="MF_00393">
    <property type="entry name" value="Glyc3P_acyltrans"/>
    <property type="match status" value="1"/>
</dbReference>
<dbReference type="InterPro" id="IPR022284">
    <property type="entry name" value="GPAT/DHAPAT"/>
</dbReference>
<dbReference type="NCBIfam" id="TIGR03703">
    <property type="entry name" value="plsB"/>
    <property type="match status" value="1"/>
</dbReference>
<dbReference type="RefSeq" id="WP_121875529.1">
    <property type="nucleotide sequence ID" value="NZ_REFJ01000001.1"/>
</dbReference>
<dbReference type="InterPro" id="IPR028354">
    <property type="entry name" value="GPAT_PlsB"/>
</dbReference>
<evidence type="ECO:0000256" key="12">
    <source>
        <dbReference type="ARBA" id="ARBA00023315"/>
    </source>
</evidence>
<evidence type="ECO:0000256" key="1">
    <source>
        <dbReference type="ARBA" id="ARBA00004413"/>
    </source>
</evidence>
<keyword evidence="14" id="KW-0444">Lipid biosynthesis</keyword>
<comment type="domain">
    <text evidence="14">The HXXXXD motif is essential for acyltransferase activity and may constitute the binding site for the phosphate moiety of the glycerol-3-phosphate.</text>
</comment>
<evidence type="ECO:0000256" key="2">
    <source>
        <dbReference type="ARBA" id="ARBA00004765"/>
    </source>
</evidence>
<name>A0A3M0AAK5_9GAMM</name>
<dbReference type="PANTHER" id="PTHR12563:SF17">
    <property type="entry name" value="DIHYDROXYACETONE PHOSPHATE ACYLTRANSFERASE"/>
    <property type="match status" value="1"/>
</dbReference>
<dbReference type="PIRSF" id="PIRSF000437">
    <property type="entry name" value="GPAT_DHAPAT"/>
    <property type="match status" value="1"/>
</dbReference>
<evidence type="ECO:0000313" key="16">
    <source>
        <dbReference type="EMBL" id="RMA82181.1"/>
    </source>
</evidence>
<comment type="subcellular location">
    <subcellularLocation>
        <location evidence="1 14">Cell membrane</location>
        <topology evidence="1 14">Peripheral membrane protein</topology>
        <orientation evidence="1 14">Cytoplasmic side</orientation>
    </subcellularLocation>
</comment>
<evidence type="ECO:0000256" key="14">
    <source>
        <dbReference type="HAMAP-Rule" id="MF_00393"/>
    </source>
</evidence>
<evidence type="ECO:0000256" key="4">
    <source>
        <dbReference type="ARBA" id="ARBA00007937"/>
    </source>
</evidence>
<evidence type="ECO:0000259" key="15">
    <source>
        <dbReference type="SMART" id="SM00563"/>
    </source>
</evidence>
<keyword evidence="10 14" id="KW-0594">Phospholipid biosynthesis</keyword>
<dbReference type="EMBL" id="REFJ01000001">
    <property type="protein sequence ID" value="RMA82181.1"/>
    <property type="molecule type" value="Genomic_DNA"/>
</dbReference>
<dbReference type="PANTHER" id="PTHR12563">
    <property type="entry name" value="GLYCEROL-3-PHOSPHATE ACYLTRANSFERASE"/>
    <property type="match status" value="1"/>
</dbReference>
<evidence type="ECO:0000256" key="11">
    <source>
        <dbReference type="ARBA" id="ARBA00023264"/>
    </source>
</evidence>
<accession>A0A3M0AAK5</accession>
<evidence type="ECO:0000256" key="10">
    <source>
        <dbReference type="ARBA" id="ARBA00023209"/>
    </source>
</evidence>
<evidence type="ECO:0000256" key="13">
    <source>
        <dbReference type="ARBA" id="ARBA00048427"/>
    </source>
</evidence>
<dbReference type="EC" id="2.3.1.15" evidence="5 14"/>
<proteinExistence type="inferred from homology"/>
<protein>
    <recommendedName>
        <fullName evidence="6 14">Glycerol-3-phosphate acyltransferase</fullName>
        <shortName evidence="14">GPAT</shortName>
        <ecNumber evidence="5 14">2.3.1.15</ecNumber>
    </recommendedName>
</protein>
<sequence length="804" mass="91463">MKWLTLIHYRIATIIRLWIRPTVLPSELESIQAELEGDVYYVLHDRSFTDLVAAQQAIKSCSLPAPASRDHWYPLTEKTGSFFARRQVYDAHQAGQLIQRARAGEIIQFVPLSIFWGRAPKREQSFWRLLFSYNNYELGGGLRKFLATIAARKDLEIHVSKPLSLNELVSHDQNDEISARKLHRVLRVHYRHVKTAVVGPDLSHRRTVVRDLVKSRAVQQVIDEKIKAGESSREQLEAQAQKYGNEIASNYNTRSIRILDIFLTRFWNKVYDGVEVEGIQRVRALAGTHAVVYLPCHRSHIDYLLLSYALFKQGLAAPHIAAGINLNLPIVGRLLRGAGAFFIRRSFRGKPLYTAVFNEYLHTLLRRGFPVEFFIEGGRSRTGRSLPPKTGMMALMLRSYLRDHTKPIAIVPIYVGYEKVLEGNTYLGELRGKSKKSESIFGLVKVVKTLKGEFGKVRANFGEPLFLNSFLDAQQPDWREVSSDKPEWLPTVTNQLADEAITRINEAAHVNRVSLVAAAILCAPRQALGDTTLLAQIDFYKELLQAVPYSQETTFDDHDPAAMVEHCEKLGFVEKREDSMGAVYHLSEVNSVLLTYYRNNIQHLLVIPSLLAYALNNKRGIGRKALIQLVSSVYPYLKKELYLNLELSDVETAIETHLAFLLERGILTTEGKIIRGAKPGSNQQLIQRLLAAHCQPMLERFYIVLSLIRAADQQPLSTKLLEQKSVDVAQRLSMIHGIHSPEFFDKRLFAGFIDQLYQRKVIQCDEGFIRFDKPLTDILYLAERVMSAEVVQNLRLAKPQAEQS</sequence>
<comment type="pathway">
    <text evidence="3">Lipid metabolism.</text>
</comment>
<evidence type="ECO:0000256" key="3">
    <source>
        <dbReference type="ARBA" id="ARBA00005189"/>
    </source>
</evidence>
<dbReference type="OrthoDB" id="335193at2"/>
<keyword evidence="14" id="KW-0443">Lipid metabolism</keyword>
<evidence type="ECO:0000256" key="8">
    <source>
        <dbReference type="ARBA" id="ARBA00022679"/>
    </source>
</evidence>
<comment type="catalytic activity">
    <reaction evidence="13 14">
        <text>sn-glycerol 3-phosphate + an acyl-CoA = a 1-acyl-sn-glycero-3-phosphate + CoA</text>
        <dbReference type="Rhea" id="RHEA:15325"/>
        <dbReference type="ChEBI" id="CHEBI:57287"/>
        <dbReference type="ChEBI" id="CHEBI:57597"/>
        <dbReference type="ChEBI" id="CHEBI:57970"/>
        <dbReference type="ChEBI" id="CHEBI:58342"/>
        <dbReference type="EC" id="2.3.1.15"/>
    </reaction>
</comment>
<keyword evidence="7 14" id="KW-1003">Cell membrane</keyword>
<dbReference type="GO" id="GO:0006631">
    <property type="term" value="P:fatty acid metabolic process"/>
    <property type="evidence" value="ECO:0007669"/>
    <property type="project" value="TreeGrafter"/>
</dbReference>
<keyword evidence="11 14" id="KW-1208">Phospholipid metabolism</keyword>
<dbReference type="CDD" id="cd07993">
    <property type="entry name" value="LPLAT_DHAPAT-like"/>
    <property type="match status" value="1"/>
</dbReference>
<dbReference type="Proteomes" id="UP000267187">
    <property type="component" value="Unassembled WGS sequence"/>
</dbReference>
<dbReference type="InterPro" id="IPR002123">
    <property type="entry name" value="Plipid/glycerol_acylTrfase"/>
</dbReference>
<dbReference type="NCBIfam" id="NF003441">
    <property type="entry name" value="PRK04974.1"/>
    <property type="match status" value="1"/>
</dbReference>
<gene>
    <name evidence="14" type="primary">plsB</name>
    <name evidence="16" type="ORF">DFR27_0129</name>
</gene>
<evidence type="ECO:0000313" key="17">
    <source>
        <dbReference type="Proteomes" id="UP000267187"/>
    </source>
</evidence>
<evidence type="ECO:0000256" key="9">
    <source>
        <dbReference type="ARBA" id="ARBA00023136"/>
    </source>
</evidence>
<dbReference type="Pfam" id="PF19277">
    <property type="entry name" value="GPAT_C"/>
    <property type="match status" value="1"/>
</dbReference>
<dbReference type="UniPathway" id="UPA00557">
    <property type="reaction ID" value="UER00612"/>
</dbReference>
<dbReference type="GO" id="GO:0005886">
    <property type="term" value="C:plasma membrane"/>
    <property type="evidence" value="ECO:0007669"/>
    <property type="project" value="UniProtKB-SubCell"/>
</dbReference>
<dbReference type="InterPro" id="IPR041728">
    <property type="entry name" value="GPAT/DHAPAT_LPLAT"/>
</dbReference>
<keyword evidence="12 14" id="KW-0012">Acyltransferase</keyword>
<reference evidence="16 17" key="1">
    <citation type="submission" date="2018-10" db="EMBL/GenBank/DDBJ databases">
        <title>Genomic Encyclopedia of Type Strains, Phase IV (KMG-IV): sequencing the most valuable type-strain genomes for metagenomic binning, comparative biology and taxonomic classification.</title>
        <authorList>
            <person name="Goeker M."/>
        </authorList>
    </citation>
    <scope>NUCLEOTIDE SEQUENCE [LARGE SCALE GENOMIC DNA]</scope>
    <source>
        <strain evidence="16 17">DSM 25080</strain>
    </source>
</reference>
<comment type="caution">
    <text evidence="16">The sequence shown here is derived from an EMBL/GenBank/DDBJ whole genome shotgun (WGS) entry which is preliminary data.</text>
</comment>
<dbReference type="Pfam" id="PF01553">
    <property type="entry name" value="Acyltransferase"/>
    <property type="match status" value="1"/>
</dbReference>
<dbReference type="GO" id="GO:0016024">
    <property type="term" value="P:CDP-diacylglycerol biosynthetic process"/>
    <property type="evidence" value="ECO:0007669"/>
    <property type="project" value="UniProtKB-UniRule"/>
</dbReference>
<feature type="short sequence motif" description="HXXXXD motif" evidence="14">
    <location>
        <begin position="296"/>
        <end position="301"/>
    </location>
</feature>
<dbReference type="PIRSF" id="PIRSF500064">
    <property type="entry name" value="GPAT"/>
    <property type="match status" value="1"/>
</dbReference>
<dbReference type="SMART" id="SM00563">
    <property type="entry name" value="PlsC"/>
    <property type="match status" value="1"/>
</dbReference>
<evidence type="ECO:0000256" key="5">
    <source>
        <dbReference type="ARBA" id="ARBA00013113"/>
    </source>
</evidence>
<evidence type="ECO:0000256" key="6">
    <source>
        <dbReference type="ARBA" id="ARBA00013432"/>
    </source>
</evidence>
<dbReference type="AlphaFoldDB" id="A0A3M0AAK5"/>
<keyword evidence="9 14" id="KW-0472">Membrane</keyword>
<comment type="similarity">
    <text evidence="4 14">Belongs to the GPAT/DAPAT family.</text>
</comment>
<comment type="pathway">
    <text evidence="2 14">Phospholipid metabolism; CDP-diacylglycerol biosynthesis; CDP-diacylglycerol from sn-glycerol 3-phosphate: step 1/3.</text>
</comment>
<feature type="domain" description="Phospholipid/glycerol acyltransferase" evidence="15">
    <location>
        <begin position="291"/>
        <end position="418"/>
    </location>
</feature>
<dbReference type="SUPFAM" id="SSF69593">
    <property type="entry name" value="Glycerol-3-phosphate (1)-acyltransferase"/>
    <property type="match status" value="1"/>
</dbReference>